<feature type="compositionally biased region" description="Polar residues" evidence="1">
    <location>
        <begin position="100"/>
        <end position="111"/>
    </location>
</feature>
<protein>
    <submittedName>
        <fullName evidence="3">Uncharacterized protein</fullName>
    </submittedName>
</protein>
<accession>A0A2W6ARM1</accession>
<reference evidence="3 4" key="1">
    <citation type="journal article" date="2017" name="Nature">
        <title>Atmospheric trace gases support primary production in Antarctic desert surface soil.</title>
        <authorList>
            <person name="Ji M."/>
            <person name="Greening C."/>
            <person name="Vanwonterghem I."/>
            <person name="Carere C.R."/>
            <person name="Bay S.K."/>
            <person name="Steen J.A."/>
            <person name="Montgomery K."/>
            <person name="Lines T."/>
            <person name="Beardall J."/>
            <person name="van Dorst J."/>
            <person name="Snape I."/>
            <person name="Stott M.B."/>
            <person name="Hugenholtz P."/>
            <person name="Ferrari B.C."/>
        </authorList>
    </citation>
    <scope>NUCLEOTIDE SEQUENCE [LARGE SCALE GENOMIC DNA]</scope>
    <source>
        <strain evidence="3">RRmetagenome_bin12</strain>
    </source>
</reference>
<organism evidence="3 4">
    <name type="scientific">Candidatus Aeolococcus gillhamiae</name>
    <dbReference type="NCBI Taxonomy" id="3127015"/>
    <lineage>
        <taxon>Bacteria</taxon>
        <taxon>Bacillati</taxon>
        <taxon>Candidatus Dormiibacterota</taxon>
        <taxon>Candidatus Dormibacteria</taxon>
        <taxon>Candidatus Aeolococcales</taxon>
        <taxon>Candidatus Aeolococcaceae</taxon>
        <taxon>Candidatus Aeolococcus</taxon>
    </lineage>
</organism>
<feature type="chain" id="PRO_5015963791" evidence="2">
    <location>
        <begin position="34"/>
        <end position="117"/>
    </location>
</feature>
<sequence>MDTTRTTTSKRRRLLVAGVASLALVAIPSAAGALTPDVKPTPPGTAVAIKTGPGDQTEPHVSGNLVSYTDLSVIPSQIRYHDLATNTDTAIPSLPDGGRDQSSAVSGTTVVYSHFPP</sequence>
<evidence type="ECO:0000256" key="1">
    <source>
        <dbReference type="SAM" id="MobiDB-lite"/>
    </source>
</evidence>
<proteinExistence type="predicted"/>
<feature type="region of interest" description="Disordered" evidence="1">
    <location>
        <begin position="87"/>
        <end position="117"/>
    </location>
</feature>
<feature type="signal peptide" evidence="2">
    <location>
        <begin position="1"/>
        <end position="33"/>
    </location>
</feature>
<gene>
    <name evidence="3" type="ORF">DLM65_08025</name>
</gene>
<evidence type="ECO:0000313" key="3">
    <source>
        <dbReference type="EMBL" id="PZR80441.1"/>
    </source>
</evidence>
<dbReference type="Proteomes" id="UP000248724">
    <property type="component" value="Unassembled WGS sequence"/>
</dbReference>
<keyword evidence="2" id="KW-0732">Signal</keyword>
<dbReference type="AlphaFoldDB" id="A0A2W6ARM1"/>
<evidence type="ECO:0000256" key="2">
    <source>
        <dbReference type="SAM" id="SignalP"/>
    </source>
</evidence>
<name>A0A2W6ARM1_9BACT</name>
<comment type="caution">
    <text evidence="3">The sequence shown here is derived from an EMBL/GenBank/DDBJ whole genome shotgun (WGS) entry which is preliminary data.</text>
</comment>
<dbReference type="EMBL" id="QHBU01000152">
    <property type="protein sequence ID" value="PZR80441.1"/>
    <property type="molecule type" value="Genomic_DNA"/>
</dbReference>
<evidence type="ECO:0000313" key="4">
    <source>
        <dbReference type="Proteomes" id="UP000248724"/>
    </source>
</evidence>